<evidence type="ECO:0000256" key="5">
    <source>
        <dbReference type="PROSITE-ProRule" id="PRU01248"/>
    </source>
</evidence>
<evidence type="ECO:0000256" key="3">
    <source>
        <dbReference type="ARBA" id="ARBA00023125"/>
    </source>
</evidence>
<evidence type="ECO:0000313" key="9">
    <source>
        <dbReference type="Proteomes" id="UP000651057"/>
    </source>
</evidence>
<dbReference type="InterPro" id="IPR025269">
    <property type="entry name" value="SAM-like_dom"/>
</dbReference>
<dbReference type="InterPro" id="IPR010998">
    <property type="entry name" value="Integrase_recombinase_N"/>
</dbReference>
<dbReference type="InterPro" id="IPR044068">
    <property type="entry name" value="CB"/>
</dbReference>
<dbReference type="InterPro" id="IPR013762">
    <property type="entry name" value="Integrase-like_cat_sf"/>
</dbReference>
<dbReference type="GO" id="GO:0003677">
    <property type="term" value="F:DNA binding"/>
    <property type="evidence" value="ECO:0007669"/>
    <property type="project" value="UniProtKB-UniRule"/>
</dbReference>
<accession>A0A937A4N8</accession>
<proteinExistence type="inferred from homology"/>
<evidence type="ECO:0000256" key="2">
    <source>
        <dbReference type="ARBA" id="ARBA00022908"/>
    </source>
</evidence>
<keyword evidence="3 5" id="KW-0238">DNA-binding</keyword>
<evidence type="ECO:0000313" key="8">
    <source>
        <dbReference type="EMBL" id="MBL0684860.1"/>
    </source>
</evidence>
<evidence type="ECO:0000259" key="7">
    <source>
        <dbReference type="PROSITE" id="PS51900"/>
    </source>
</evidence>
<dbReference type="PROSITE" id="PS51898">
    <property type="entry name" value="TYR_RECOMBINASE"/>
    <property type="match status" value="1"/>
</dbReference>
<dbReference type="RefSeq" id="WP_201921982.1">
    <property type="nucleotide sequence ID" value="NZ_BAABAX010000014.1"/>
</dbReference>
<evidence type="ECO:0000256" key="4">
    <source>
        <dbReference type="ARBA" id="ARBA00023172"/>
    </source>
</evidence>
<dbReference type="GO" id="GO:0015074">
    <property type="term" value="P:DNA integration"/>
    <property type="evidence" value="ECO:0007669"/>
    <property type="project" value="UniProtKB-KW"/>
</dbReference>
<dbReference type="InterPro" id="IPR002104">
    <property type="entry name" value="Integrase_catalytic"/>
</dbReference>
<feature type="domain" description="Core-binding (CB)" evidence="7">
    <location>
        <begin position="111"/>
        <end position="199"/>
    </location>
</feature>
<dbReference type="GO" id="GO:0006310">
    <property type="term" value="P:DNA recombination"/>
    <property type="evidence" value="ECO:0007669"/>
    <property type="project" value="UniProtKB-KW"/>
</dbReference>
<evidence type="ECO:0000256" key="1">
    <source>
        <dbReference type="ARBA" id="ARBA00008857"/>
    </source>
</evidence>
<dbReference type="InterPro" id="IPR050090">
    <property type="entry name" value="Tyrosine_recombinase_XerCD"/>
</dbReference>
<dbReference type="PANTHER" id="PTHR30349">
    <property type="entry name" value="PHAGE INTEGRASE-RELATED"/>
    <property type="match status" value="1"/>
</dbReference>
<evidence type="ECO:0000259" key="6">
    <source>
        <dbReference type="PROSITE" id="PS51898"/>
    </source>
</evidence>
<feature type="domain" description="Tyr recombinase" evidence="6">
    <location>
        <begin position="220"/>
        <end position="405"/>
    </location>
</feature>
<dbReference type="EMBL" id="JAERQJ010000006">
    <property type="protein sequence ID" value="MBL0684860.1"/>
    <property type="molecule type" value="Genomic_DNA"/>
</dbReference>
<gene>
    <name evidence="8" type="ORF">JJQ60_15125</name>
</gene>
<keyword evidence="4" id="KW-0233">DNA recombination</keyword>
<sequence length="419" mass="49556">MTSTFFLKRPKSEKETLIIFSCYFKSEGKKFLYSTGEKIKPINWDQQNKQPILKGKHKTASSSIIKLQLNRYPDAFELIQNRCKAMGEDFTSQILKREFDTIFKKAPTGKNTFYDAFDEFMDYKIKMQEWSPSTIKRYKNIKNILQDFEKQTSYNLTFSNINEVFHADFTDYCMNIRGHINNTYSRNLGLFKTFMFWALKKGYTYNNIFLSFEKKKRVVTKQIALTKIDLQNLMHYDFKNERLKKVRDVFVFSCVTGMRFGELQLFEKEDIVNNSIVLKEEKDTEKESRAIPLNEISLHILRKYDYQLPLIANQKQNEYIKEVFKKAGYTDEVVKTTTKGKENIRVTMPYYERISTHTARRTFITMMKKEGLSDKLIASITGHRDMKTLNQYYQVDDASKVEAVNEVFNMDIGLLKRVN</sequence>
<dbReference type="InterPro" id="IPR011010">
    <property type="entry name" value="DNA_brk_join_enz"/>
</dbReference>
<dbReference type="Pfam" id="PF00589">
    <property type="entry name" value="Phage_integrase"/>
    <property type="match status" value="1"/>
</dbReference>
<dbReference type="SUPFAM" id="SSF56349">
    <property type="entry name" value="DNA breaking-rejoining enzymes"/>
    <property type="match status" value="1"/>
</dbReference>
<protein>
    <submittedName>
        <fullName evidence="8">Tyrosine-type recombinase/integrase</fullName>
    </submittedName>
</protein>
<dbReference type="Gene3D" id="1.10.443.10">
    <property type="entry name" value="Intergrase catalytic core"/>
    <property type="match status" value="1"/>
</dbReference>
<keyword evidence="9" id="KW-1185">Reference proteome</keyword>
<comment type="similarity">
    <text evidence="1">Belongs to the 'phage' integrase family.</text>
</comment>
<name>A0A937A4N8_9FLAO</name>
<reference evidence="8" key="1">
    <citation type="submission" date="2021-01" db="EMBL/GenBank/DDBJ databases">
        <authorList>
            <person name="Zhong Y.L."/>
        </authorList>
    </citation>
    <scope>NUCLEOTIDE SEQUENCE</scope>
    <source>
        <strain evidence="8">KCTC 23302</strain>
    </source>
</reference>
<dbReference type="Gene3D" id="1.10.150.130">
    <property type="match status" value="1"/>
</dbReference>
<organism evidence="8 9">
    <name type="scientific">Aquimarina mytili</name>
    <dbReference type="NCBI Taxonomy" id="874423"/>
    <lineage>
        <taxon>Bacteria</taxon>
        <taxon>Pseudomonadati</taxon>
        <taxon>Bacteroidota</taxon>
        <taxon>Flavobacteriia</taxon>
        <taxon>Flavobacteriales</taxon>
        <taxon>Flavobacteriaceae</taxon>
        <taxon>Aquimarina</taxon>
    </lineage>
</organism>
<dbReference type="Proteomes" id="UP000651057">
    <property type="component" value="Unassembled WGS sequence"/>
</dbReference>
<comment type="caution">
    <text evidence="8">The sequence shown here is derived from an EMBL/GenBank/DDBJ whole genome shotgun (WGS) entry which is preliminary data.</text>
</comment>
<dbReference type="AlphaFoldDB" id="A0A937A4N8"/>
<dbReference type="PANTHER" id="PTHR30349:SF41">
    <property type="entry name" value="INTEGRASE_RECOMBINASE PROTEIN MJ0367-RELATED"/>
    <property type="match status" value="1"/>
</dbReference>
<dbReference type="Pfam" id="PF13102">
    <property type="entry name" value="Phage_int_SAM_5"/>
    <property type="match status" value="1"/>
</dbReference>
<keyword evidence="2" id="KW-0229">DNA integration</keyword>
<dbReference type="PROSITE" id="PS51900">
    <property type="entry name" value="CB"/>
    <property type="match status" value="1"/>
</dbReference>